<dbReference type="InterPro" id="IPR015424">
    <property type="entry name" value="PyrdxlP-dep_Trfase"/>
</dbReference>
<comment type="similarity">
    <text evidence="1">In the C-terminal section; belongs to the class-I pyridoxal-phosphate-dependent aminotransferase family.</text>
</comment>
<dbReference type="Gene3D" id="1.10.10.10">
    <property type="entry name" value="Winged helix-like DNA-binding domain superfamily/Winged helix DNA-binding domain"/>
    <property type="match status" value="1"/>
</dbReference>
<dbReference type="CDD" id="cd07377">
    <property type="entry name" value="WHTH_GntR"/>
    <property type="match status" value="1"/>
</dbReference>
<dbReference type="Gene3D" id="3.40.640.10">
    <property type="entry name" value="Type I PLP-dependent aspartate aminotransferase-like (Major domain)"/>
    <property type="match status" value="1"/>
</dbReference>
<dbReference type="SMART" id="SM00345">
    <property type="entry name" value="HTH_GNTR"/>
    <property type="match status" value="1"/>
</dbReference>
<keyword evidence="7" id="KW-0808">Transferase</keyword>
<dbReference type="PANTHER" id="PTHR46577">
    <property type="entry name" value="HTH-TYPE TRANSCRIPTIONAL REGULATORY PROTEIN GABR"/>
    <property type="match status" value="1"/>
</dbReference>
<dbReference type="GO" id="GO:0003700">
    <property type="term" value="F:DNA-binding transcription factor activity"/>
    <property type="evidence" value="ECO:0007669"/>
    <property type="project" value="InterPro"/>
</dbReference>
<reference evidence="7" key="1">
    <citation type="submission" date="2020-03" db="EMBL/GenBank/DDBJ databases">
        <title>Draft sequencing of Calidifontibacter sp. DB0510.</title>
        <authorList>
            <person name="Kim D.-U."/>
        </authorList>
    </citation>
    <scope>NUCLEOTIDE SEQUENCE</scope>
    <source>
        <strain evidence="7">DB0510</strain>
    </source>
</reference>
<evidence type="ECO:0000256" key="1">
    <source>
        <dbReference type="ARBA" id="ARBA00005384"/>
    </source>
</evidence>
<dbReference type="InterPro" id="IPR051446">
    <property type="entry name" value="HTH_trans_reg/aminotransferase"/>
</dbReference>
<dbReference type="InterPro" id="IPR036390">
    <property type="entry name" value="WH_DNA-bd_sf"/>
</dbReference>
<evidence type="ECO:0000259" key="6">
    <source>
        <dbReference type="PROSITE" id="PS50949"/>
    </source>
</evidence>
<proteinExistence type="inferred from homology"/>
<dbReference type="SUPFAM" id="SSF46785">
    <property type="entry name" value="Winged helix' DNA-binding domain"/>
    <property type="match status" value="1"/>
</dbReference>
<dbReference type="InterPro" id="IPR015421">
    <property type="entry name" value="PyrdxlP-dep_Trfase_major"/>
</dbReference>
<organism evidence="7 8">
    <name type="scientific">Metallococcus carri</name>
    <dbReference type="NCBI Taxonomy" id="1656884"/>
    <lineage>
        <taxon>Bacteria</taxon>
        <taxon>Bacillati</taxon>
        <taxon>Actinomycetota</taxon>
        <taxon>Actinomycetes</taxon>
        <taxon>Micrococcales</taxon>
        <taxon>Dermacoccaceae</taxon>
        <taxon>Metallococcus</taxon>
    </lineage>
</organism>
<dbReference type="Pfam" id="PF00155">
    <property type="entry name" value="Aminotran_1_2"/>
    <property type="match status" value="1"/>
</dbReference>
<dbReference type="GO" id="GO:0003677">
    <property type="term" value="F:DNA binding"/>
    <property type="evidence" value="ECO:0007669"/>
    <property type="project" value="UniProtKB-KW"/>
</dbReference>
<dbReference type="PRINTS" id="PR00035">
    <property type="entry name" value="HTHGNTR"/>
</dbReference>
<keyword evidence="4" id="KW-0238">DNA-binding</keyword>
<dbReference type="GO" id="GO:0030170">
    <property type="term" value="F:pyridoxal phosphate binding"/>
    <property type="evidence" value="ECO:0007669"/>
    <property type="project" value="InterPro"/>
</dbReference>
<evidence type="ECO:0000313" key="8">
    <source>
        <dbReference type="Proteomes" id="UP000744769"/>
    </source>
</evidence>
<accession>A0A967B3M0</accession>
<sequence length="463" mass="48750">MTTRLSGRRLAELLGPADVSVPRYRSLADGIRSLVWDARVLDGTRLPSERELVVALGVSRTTVTKAYGELIDAGYAVARRGSGTVVSVPGGPAAGGGEPIGPAGDPGAVPHDLICASPAPVPGVAAAVRTAAEQLPRFACDAGYFAEGLPELRQAIADRYAERGVPTTPDQILVTGGAQAAAALLMQGAVARGRVLLETPGYPNSVAAVRNAGHRVVSVPATERPDFEEIERLAASGAVSAMLVVADFQNPTGRLLNDADRERLTRIWRRHDVLGIVDETLCETWLDERPEVSPVAAFDGDVVTIGSASKTYWGGLRMGWIRTTPRRVAALSTARRALDLAPPVIDQLTLVELLCSQPTVPPEARAQYTASRDLLLEFGRSLGWSATTPGGGLAVWWTLPAARSTALVAAGRRRGVALHSGSAFAVDGRGLDRYVRTPFALAPDRLATALPPLREAAIEVGIG</sequence>
<evidence type="ECO:0000256" key="5">
    <source>
        <dbReference type="ARBA" id="ARBA00023163"/>
    </source>
</evidence>
<feature type="domain" description="HTH gntR-type" evidence="6">
    <location>
        <begin position="21"/>
        <end position="89"/>
    </location>
</feature>
<keyword evidence="3" id="KW-0805">Transcription regulation</keyword>
<keyword evidence="2" id="KW-0663">Pyridoxal phosphate</keyword>
<dbReference type="PROSITE" id="PS50949">
    <property type="entry name" value="HTH_GNTR"/>
    <property type="match status" value="1"/>
</dbReference>
<dbReference type="InterPro" id="IPR000524">
    <property type="entry name" value="Tscrpt_reg_HTH_GntR"/>
</dbReference>
<evidence type="ECO:0000256" key="2">
    <source>
        <dbReference type="ARBA" id="ARBA00022898"/>
    </source>
</evidence>
<dbReference type="Proteomes" id="UP000744769">
    <property type="component" value="Unassembled WGS sequence"/>
</dbReference>
<dbReference type="CDD" id="cd00609">
    <property type="entry name" value="AAT_like"/>
    <property type="match status" value="1"/>
</dbReference>
<gene>
    <name evidence="7" type="ORF">G9U51_14190</name>
</gene>
<comment type="caution">
    <text evidence="7">The sequence shown here is derived from an EMBL/GenBank/DDBJ whole genome shotgun (WGS) entry which is preliminary data.</text>
</comment>
<name>A0A967B3M0_9MICO</name>
<dbReference type="EMBL" id="JAAOIV010000011">
    <property type="protein sequence ID" value="NHN56923.1"/>
    <property type="molecule type" value="Genomic_DNA"/>
</dbReference>
<dbReference type="Gene3D" id="3.90.1150.10">
    <property type="entry name" value="Aspartate Aminotransferase, domain 1"/>
    <property type="match status" value="1"/>
</dbReference>
<keyword evidence="8" id="KW-1185">Reference proteome</keyword>
<evidence type="ECO:0000256" key="3">
    <source>
        <dbReference type="ARBA" id="ARBA00023015"/>
    </source>
</evidence>
<dbReference type="InterPro" id="IPR036388">
    <property type="entry name" value="WH-like_DNA-bd_sf"/>
</dbReference>
<keyword evidence="7" id="KW-0032">Aminotransferase</keyword>
<dbReference type="AlphaFoldDB" id="A0A967B3M0"/>
<protein>
    <submittedName>
        <fullName evidence="7">PLP-dependent aminotransferase family protein</fullName>
    </submittedName>
</protein>
<dbReference type="Pfam" id="PF00392">
    <property type="entry name" value="GntR"/>
    <property type="match status" value="1"/>
</dbReference>
<dbReference type="RefSeq" id="WP_166197658.1">
    <property type="nucleotide sequence ID" value="NZ_JAAOIV010000011.1"/>
</dbReference>
<dbReference type="InterPro" id="IPR004839">
    <property type="entry name" value="Aminotransferase_I/II_large"/>
</dbReference>
<dbReference type="InterPro" id="IPR015422">
    <property type="entry name" value="PyrdxlP-dep_Trfase_small"/>
</dbReference>
<evidence type="ECO:0000313" key="7">
    <source>
        <dbReference type="EMBL" id="NHN56923.1"/>
    </source>
</evidence>
<evidence type="ECO:0000256" key="4">
    <source>
        <dbReference type="ARBA" id="ARBA00023125"/>
    </source>
</evidence>
<dbReference type="PANTHER" id="PTHR46577:SF1">
    <property type="entry name" value="HTH-TYPE TRANSCRIPTIONAL REGULATORY PROTEIN GABR"/>
    <property type="match status" value="1"/>
</dbReference>
<dbReference type="SUPFAM" id="SSF53383">
    <property type="entry name" value="PLP-dependent transferases"/>
    <property type="match status" value="1"/>
</dbReference>
<dbReference type="GO" id="GO:0008483">
    <property type="term" value="F:transaminase activity"/>
    <property type="evidence" value="ECO:0007669"/>
    <property type="project" value="UniProtKB-KW"/>
</dbReference>
<keyword evidence="5" id="KW-0804">Transcription</keyword>